<comment type="caution">
    <text evidence="7">The sequence shown here is derived from an EMBL/GenBank/DDBJ whole genome shotgun (WGS) entry which is preliminary data.</text>
</comment>
<dbReference type="PROSITE" id="PS50042">
    <property type="entry name" value="CNMP_BINDING_3"/>
    <property type="match status" value="1"/>
</dbReference>
<evidence type="ECO:0000259" key="6">
    <source>
        <dbReference type="PROSITE" id="PS51063"/>
    </source>
</evidence>
<dbReference type="CDD" id="cd00038">
    <property type="entry name" value="CAP_ED"/>
    <property type="match status" value="1"/>
</dbReference>
<dbReference type="InterPro" id="IPR000595">
    <property type="entry name" value="cNMP-bd_dom"/>
</dbReference>
<dbReference type="SUPFAM" id="SSF51206">
    <property type="entry name" value="cAMP-binding domain-like"/>
    <property type="match status" value="1"/>
</dbReference>
<dbReference type="PANTHER" id="PTHR24567:SF74">
    <property type="entry name" value="HTH-TYPE TRANSCRIPTIONAL REGULATOR ARCR"/>
    <property type="match status" value="1"/>
</dbReference>
<dbReference type="Gene3D" id="1.10.10.10">
    <property type="entry name" value="Winged helix-like DNA-binding domain superfamily/Winged helix DNA-binding domain"/>
    <property type="match status" value="1"/>
</dbReference>
<dbReference type="SMART" id="SM00419">
    <property type="entry name" value="HTH_CRP"/>
    <property type="match status" value="1"/>
</dbReference>
<dbReference type="InterPro" id="IPR036390">
    <property type="entry name" value="WH_DNA-bd_sf"/>
</dbReference>
<evidence type="ECO:0000313" key="7">
    <source>
        <dbReference type="EMBL" id="GAA0439818.1"/>
    </source>
</evidence>
<dbReference type="SMART" id="SM00100">
    <property type="entry name" value="cNMP"/>
    <property type="match status" value="1"/>
</dbReference>
<dbReference type="Gene3D" id="2.60.120.10">
    <property type="entry name" value="Jelly Rolls"/>
    <property type="match status" value="1"/>
</dbReference>
<evidence type="ECO:0000313" key="8">
    <source>
        <dbReference type="Proteomes" id="UP001501459"/>
    </source>
</evidence>
<keyword evidence="3" id="KW-0010">Activator</keyword>
<dbReference type="InterPro" id="IPR018490">
    <property type="entry name" value="cNMP-bd_dom_sf"/>
</dbReference>
<evidence type="ECO:0000256" key="3">
    <source>
        <dbReference type="ARBA" id="ARBA00023159"/>
    </source>
</evidence>
<keyword evidence="4" id="KW-0804">Transcription</keyword>
<dbReference type="PANTHER" id="PTHR24567">
    <property type="entry name" value="CRP FAMILY TRANSCRIPTIONAL REGULATORY PROTEIN"/>
    <property type="match status" value="1"/>
</dbReference>
<dbReference type="InterPro" id="IPR036388">
    <property type="entry name" value="WH-like_DNA-bd_sf"/>
</dbReference>
<dbReference type="EMBL" id="BAAADM010000041">
    <property type="protein sequence ID" value="GAA0439818.1"/>
    <property type="molecule type" value="Genomic_DNA"/>
</dbReference>
<dbReference type="InterPro" id="IPR050397">
    <property type="entry name" value="Env_Response_Regulators"/>
</dbReference>
<feature type="domain" description="HTH crp-type" evidence="6">
    <location>
        <begin position="138"/>
        <end position="211"/>
    </location>
</feature>
<dbReference type="InterPro" id="IPR012318">
    <property type="entry name" value="HTH_CRP"/>
</dbReference>
<protein>
    <submittedName>
        <fullName evidence="7">Crp/Fnr family transcriptional regulator</fullName>
    </submittedName>
</protein>
<feature type="domain" description="Cyclic nucleotide-binding" evidence="5">
    <location>
        <begin position="4"/>
        <end position="124"/>
    </location>
</feature>
<proteinExistence type="predicted"/>
<sequence length="229" mass="25889">MDPILERLYHDEYHLLLTYAEPATFRKHAHIFNEGAPAEHMFFIASGKVQVYKTIGYHSYLTVFTRGENDGVGEIGVFGGDHYPNSAQAVEDSELYVLERGTAENLLSENGALSLRFLRWLAESLDASESQLRDYTAFGSEGAVASFFVRYANMYGVVTPSGIRITEPLIIQDISNHIAVSRETVSRIVSKWKSRGLVENHNKYFMLKNMDYFNRLLACDQCGVENCIL</sequence>
<dbReference type="Pfam" id="PF13545">
    <property type="entry name" value="HTH_Crp_2"/>
    <property type="match status" value="1"/>
</dbReference>
<organism evidence="7 8">
    <name type="scientific">Lentibacillus halophilus</name>
    <dbReference type="NCBI Taxonomy" id="295065"/>
    <lineage>
        <taxon>Bacteria</taxon>
        <taxon>Bacillati</taxon>
        <taxon>Bacillota</taxon>
        <taxon>Bacilli</taxon>
        <taxon>Bacillales</taxon>
        <taxon>Bacillaceae</taxon>
        <taxon>Lentibacillus</taxon>
    </lineage>
</organism>
<evidence type="ECO:0000256" key="1">
    <source>
        <dbReference type="ARBA" id="ARBA00023015"/>
    </source>
</evidence>
<name>A0ABP3J344_9BACI</name>
<dbReference type="SUPFAM" id="SSF46785">
    <property type="entry name" value="Winged helix' DNA-binding domain"/>
    <property type="match status" value="1"/>
</dbReference>
<reference evidence="8" key="1">
    <citation type="journal article" date="2019" name="Int. J. Syst. Evol. Microbiol.">
        <title>The Global Catalogue of Microorganisms (GCM) 10K type strain sequencing project: providing services to taxonomists for standard genome sequencing and annotation.</title>
        <authorList>
            <consortium name="The Broad Institute Genomics Platform"/>
            <consortium name="The Broad Institute Genome Sequencing Center for Infectious Disease"/>
            <person name="Wu L."/>
            <person name="Ma J."/>
        </authorList>
    </citation>
    <scope>NUCLEOTIDE SEQUENCE [LARGE SCALE GENOMIC DNA]</scope>
    <source>
        <strain evidence="8">JCM 12149</strain>
    </source>
</reference>
<dbReference type="Pfam" id="PF00027">
    <property type="entry name" value="cNMP_binding"/>
    <property type="match status" value="1"/>
</dbReference>
<dbReference type="RefSeq" id="WP_343752300.1">
    <property type="nucleotide sequence ID" value="NZ_BAAADM010000041.1"/>
</dbReference>
<evidence type="ECO:0000256" key="2">
    <source>
        <dbReference type="ARBA" id="ARBA00023125"/>
    </source>
</evidence>
<evidence type="ECO:0000259" key="5">
    <source>
        <dbReference type="PROSITE" id="PS50042"/>
    </source>
</evidence>
<dbReference type="PROSITE" id="PS51063">
    <property type="entry name" value="HTH_CRP_2"/>
    <property type="match status" value="1"/>
</dbReference>
<dbReference type="InterPro" id="IPR014710">
    <property type="entry name" value="RmlC-like_jellyroll"/>
</dbReference>
<keyword evidence="1" id="KW-0805">Transcription regulation</keyword>
<keyword evidence="2" id="KW-0238">DNA-binding</keyword>
<dbReference type="Proteomes" id="UP001501459">
    <property type="component" value="Unassembled WGS sequence"/>
</dbReference>
<keyword evidence="8" id="KW-1185">Reference proteome</keyword>
<accession>A0ABP3J344</accession>
<evidence type="ECO:0000256" key="4">
    <source>
        <dbReference type="ARBA" id="ARBA00023163"/>
    </source>
</evidence>
<gene>
    <name evidence="7" type="ORF">GCM10008983_15900</name>
</gene>